<dbReference type="InterPro" id="IPR003439">
    <property type="entry name" value="ABC_transporter-like_ATP-bd"/>
</dbReference>
<comment type="subcellular location">
    <subcellularLocation>
        <location evidence="1">Membrane</location>
        <topology evidence="1">Multi-pass membrane protein</topology>
    </subcellularLocation>
</comment>
<dbReference type="Gene3D" id="3.40.50.300">
    <property type="entry name" value="P-loop containing nucleotide triphosphate hydrolases"/>
    <property type="match status" value="1"/>
</dbReference>
<accession>A0A6A5BIC5</accession>
<dbReference type="GO" id="GO:0005743">
    <property type="term" value="C:mitochondrial inner membrane"/>
    <property type="evidence" value="ECO:0007669"/>
    <property type="project" value="TreeGrafter"/>
</dbReference>
<reference evidence="15 16" key="1">
    <citation type="journal article" date="2019" name="Sci. Rep.">
        <title>Nanopore sequencing improves the draft genome of the human pathogenic amoeba Naegleria fowleri.</title>
        <authorList>
            <person name="Liechti N."/>
            <person name="Schurch N."/>
            <person name="Bruggmann R."/>
            <person name="Wittwer M."/>
        </authorList>
    </citation>
    <scope>NUCLEOTIDE SEQUENCE [LARGE SCALE GENOMIC DNA]</scope>
    <source>
        <strain evidence="15 16">ATCC 30894</strain>
    </source>
</reference>
<dbReference type="PANTHER" id="PTHR43394:SF11">
    <property type="entry name" value="ATP-BINDING CASSETTE TRANSPORTER"/>
    <property type="match status" value="1"/>
</dbReference>
<gene>
    <name evidence="15" type="ORF">FDP41_006624</name>
</gene>
<evidence type="ECO:0000256" key="5">
    <source>
        <dbReference type="ARBA" id="ARBA00022737"/>
    </source>
</evidence>
<dbReference type="PANTHER" id="PTHR43394">
    <property type="entry name" value="ATP-DEPENDENT PERMEASE MDL1, MITOCHONDRIAL"/>
    <property type="match status" value="1"/>
</dbReference>
<feature type="chain" id="PRO_5025411090" description="ABC transporter domain-containing protein" evidence="12">
    <location>
        <begin position="23"/>
        <end position="404"/>
    </location>
</feature>
<feature type="transmembrane region" description="Helical" evidence="11">
    <location>
        <begin position="85"/>
        <end position="104"/>
    </location>
</feature>
<dbReference type="RefSeq" id="XP_044559305.1">
    <property type="nucleotide sequence ID" value="XM_044710280.1"/>
</dbReference>
<name>A0A6A5BIC5_NAEFO</name>
<evidence type="ECO:0000256" key="10">
    <source>
        <dbReference type="ARBA" id="ARBA00023180"/>
    </source>
</evidence>
<dbReference type="Pfam" id="PF00005">
    <property type="entry name" value="ABC_tran"/>
    <property type="match status" value="1"/>
</dbReference>
<dbReference type="GO" id="GO:0090374">
    <property type="term" value="P:oligopeptide export from mitochondrion"/>
    <property type="evidence" value="ECO:0007669"/>
    <property type="project" value="TreeGrafter"/>
</dbReference>
<feature type="transmembrane region" description="Helical" evidence="11">
    <location>
        <begin position="59"/>
        <end position="79"/>
    </location>
</feature>
<dbReference type="VEuPathDB" id="AmoebaDB:FDP41_006624"/>
<dbReference type="SMART" id="SM00382">
    <property type="entry name" value="AAA"/>
    <property type="match status" value="1"/>
</dbReference>
<evidence type="ECO:0000313" key="16">
    <source>
        <dbReference type="Proteomes" id="UP000444721"/>
    </source>
</evidence>
<organism evidence="15 16">
    <name type="scientific">Naegleria fowleri</name>
    <name type="common">Brain eating amoeba</name>
    <dbReference type="NCBI Taxonomy" id="5763"/>
    <lineage>
        <taxon>Eukaryota</taxon>
        <taxon>Discoba</taxon>
        <taxon>Heterolobosea</taxon>
        <taxon>Tetramitia</taxon>
        <taxon>Eutetramitia</taxon>
        <taxon>Vahlkampfiidae</taxon>
        <taxon>Naegleria</taxon>
    </lineage>
</organism>
<comment type="similarity">
    <text evidence="2">Belongs to the ABC transporter superfamily. ABCB family. Multidrug resistance exporter (TC 3.A.1.201) subfamily.</text>
</comment>
<evidence type="ECO:0008006" key="17">
    <source>
        <dbReference type="Google" id="ProtNLM"/>
    </source>
</evidence>
<dbReference type="VEuPathDB" id="AmoebaDB:NfTy_088580"/>
<feature type="domain" description="ABC transmembrane type-1" evidence="14">
    <location>
        <begin position="1"/>
        <end position="139"/>
    </location>
</feature>
<dbReference type="OrthoDB" id="6500128at2759"/>
<keyword evidence="7" id="KW-0067">ATP-binding</keyword>
<keyword evidence="4 11" id="KW-0812">Transmembrane</keyword>
<dbReference type="OMA" id="WEWILIL"/>
<dbReference type="Gene3D" id="1.20.1560.10">
    <property type="entry name" value="ABC transporter type 1, transmembrane domain"/>
    <property type="match status" value="1"/>
</dbReference>
<dbReference type="GO" id="GO:0005524">
    <property type="term" value="F:ATP binding"/>
    <property type="evidence" value="ECO:0007669"/>
    <property type="project" value="UniProtKB-KW"/>
</dbReference>
<dbReference type="PROSITE" id="PS50893">
    <property type="entry name" value="ABC_TRANSPORTER_2"/>
    <property type="match status" value="1"/>
</dbReference>
<dbReference type="PROSITE" id="PS00211">
    <property type="entry name" value="ABC_TRANSPORTER_1"/>
    <property type="match status" value="1"/>
</dbReference>
<evidence type="ECO:0000256" key="6">
    <source>
        <dbReference type="ARBA" id="ARBA00022741"/>
    </source>
</evidence>
<dbReference type="GeneID" id="68113842"/>
<dbReference type="InterPro" id="IPR027417">
    <property type="entry name" value="P-loop_NTPase"/>
</dbReference>
<dbReference type="AlphaFoldDB" id="A0A6A5BIC5"/>
<dbReference type="PROSITE" id="PS50929">
    <property type="entry name" value="ABC_TM1F"/>
    <property type="match status" value="1"/>
</dbReference>
<dbReference type="SUPFAM" id="SSF52540">
    <property type="entry name" value="P-loop containing nucleoside triphosphate hydrolases"/>
    <property type="match status" value="1"/>
</dbReference>
<keyword evidence="3" id="KW-0813">Transport</keyword>
<dbReference type="InterPro" id="IPR039421">
    <property type="entry name" value="Type_1_exporter"/>
</dbReference>
<dbReference type="Pfam" id="PF00664">
    <property type="entry name" value="ABC_membrane"/>
    <property type="match status" value="1"/>
</dbReference>
<evidence type="ECO:0000256" key="8">
    <source>
        <dbReference type="ARBA" id="ARBA00022989"/>
    </source>
</evidence>
<evidence type="ECO:0000256" key="2">
    <source>
        <dbReference type="ARBA" id="ARBA00007577"/>
    </source>
</evidence>
<dbReference type="InterPro" id="IPR017871">
    <property type="entry name" value="ABC_transporter-like_CS"/>
</dbReference>
<keyword evidence="5" id="KW-0677">Repeat</keyword>
<feature type="domain" description="ABC transporter" evidence="13">
    <location>
        <begin position="173"/>
        <end position="399"/>
    </location>
</feature>
<keyword evidence="9 11" id="KW-0472">Membrane</keyword>
<evidence type="ECO:0000256" key="7">
    <source>
        <dbReference type="ARBA" id="ARBA00022840"/>
    </source>
</evidence>
<comment type="caution">
    <text evidence="15">The sequence shown here is derived from an EMBL/GenBank/DDBJ whole genome shotgun (WGS) entry which is preliminary data.</text>
</comment>
<feature type="transmembrane region" description="Helical" evidence="11">
    <location>
        <begin position="116"/>
        <end position="138"/>
    </location>
</feature>
<dbReference type="GO" id="GO:0016887">
    <property type="term" value="F:ATP hydrolysis activity"/>
    <property type="evidence" value="ECO:0007669"/>
    <property type="project" value="InterPro"/>
</dbReference>
<protein>
    <recommendedName>
        <fullName evidence="17">ABC transporter domain-containing protein</fullName>
    </recommendedName>
</protein>
<keyword evidence="16" id="KW-1185">Reference proteome</keyword>
<dbReference type="SUPFAM" id="SSF90123">
    <property type="entry name" value="ABC transporter transmembrane region"/>
    <property type="match status" value="1"/>
</dbReference>
<evidence type="ECO:0000313" key="15">
    <source>
        <dbReference type="EMBL" id="KAF0974592.1"/>
    </source>
</evidence>
<evidence type="ECO:0000256" key="12">
    <source>
        <dbReference type="SAM" id="SignalP"/>
    </source>
</evidence>
<evidence type="ECO:0000256" key="1">
    <source>
        <dbReference type="ARBA" id="ARBA00004141"/>
    </source>
</evidence>
<keyword evidence="8 11" id="KW-1133">Transmembrane helix</keyword>
<evidence type="ECO:0000256" key="9">
    <source>
        <dbReference type="ARBA" id="ARBA00023136"/>
    </source>
</evidence>
<evidence type="ECO:0000256" key="4">
    <source>
        <dbReference type="ARBA" id="ARBA00022692"/>
    </source>
</evidence>
<feature type="signal peptide" evidence="12">
    <location>
        <begin position="1"/>
        <end position="22"/>
    </location>
</feature>
<sequence length="404" mass="43554">MSCSPWVMLVVVVCTKLIEVFSNRINKATNAAAGIANEVAGCIKTVRSMAGDKRERARFAKALAGAPLSMFGKAFAMGISIGNSYLFINCFFGLTFWFGANLIIEGDATMGEVVQVFGIMLLAILGLQQGADVMPYFAKSSASQQALLNVLQRVPAIVEKEGGIKLDNVQGEITVEGIEFAYPSRPHITVLRDFNLKIKAGKSLALVGGSGSGRILLDGVDIAEMDTEWLHKVIGIVTQEPVLFQGTIKENIAYSIGGLPKKESSELQARIEKAAKAANAHNFIKELPNGYNTRLGEKGVSLSGGQKQRIAIARAILQNPQILLLDEATSALDAESESLVQEALDRLMKGRTTICVAHRLATIKNSDEIIVMDHGKIIERGTHDSLVRIPNGAYRGLAEKQSMV</sequence>
<dbReference type="InterPro" id="IPR011527">
    <property type="entry name" value="ABC1_TM_dom"/>
</dbReference>
<dbReference type="InterPro" id="IPR003593">
    <property type="entry name" value="AAA+_ATPase"/>
</dbReference>
<evidence type="ECO:0000259" key="13">
    <source>
        <dbReference type="PROSITE" id="PS50893"/>
    </source>
</evidence>
<dbReference type="VEuPathDB" id="AmoebaDB:NF0058050"/>
<dbReference type="InterPro" id="IPR036640">
    <property type="entry name" value="ABC1_TM_sf"/>
</dbReference>
<keyword evidence="6" id="KW-0547">Nucleotide-binding</keyword>
<keyword evidence="12" id="KW-0732">Signal</keyword>
<dbReference type="EMBL" id="VFQX01000052">
    <property type="protein sequence ID" value="KAF0974592.1"/>
    <property type="molecule type" value="Genomic_DNA"/>
</dbReference>
<evidence type="ECO:0000259" key="14">
    <source>
        <dbReference type="PROSITE" id="PS50929"/>
    </source>
</evidence>
<evidence type="ECO:0000256" key="11">
    <source>
        <dbReference type="SAM" id="Phobius"/>
    </source>
</evidence>
<keyword evidence="10" id="KW-0325">Glycoprotein</keyword>
<dbReference type="Proteomes" id="UP000444721">
    <property type="component" value="Unassembled WGS sequence"/>
</dbReference>
<evidence type="ECO:0000256" key="3">
    <source>
        <dbReference type="ARBA" id="ARBA00022448"/>
    </source>
</evidence>
<proteinExistence type="inferred from homology"/>
<dbReference type="GO" id="GO:0015421">
    <property type="term" value="F:ABC-type oligopeptide transporter activity"/>
    <property type="evidence" value="ECO:0007669"/>
    <property type="project" value="TreeGrafter"/>
</dbReference>
<dbReference type="FunFam" id="3.40.50.300:FF:000240">
    <property type="entry name" value="ABC transporter B family member 20"/>
    <property type="match status" value="1"/>
</dbReference>